<gene>
    <name evidence="4" type="ORF">JMJ55_02450</name>
</gene>
<comment type="caution">
    <text evidence="4">The sequence shown here is derived from an EMBL/GenBank/DDBJ whole genome shotgun (WGS) entry which is preliminary data.</text>
</comment>
<dbReference type="EMBL" id="JAEUXJ010000001">
    <property type="protein sequence ID" value="MBL6454166.1"/>
    <property type="molecule type" value="Genomic_DNA"/>
</dbReference>
<name>A0ABS1UXI0_9PROT</name>
<reference evidence="4 5" key="1">
    <citation type="submission" date="2021-01" db="EMBL/GenBank/DDBJ databases">
        <title>Belnapia mucosa sp. nov. and Belnapia arida sp. nov., isolated from the Tabernas Desert (Almeria, Spain).</title>
        <authorList>
            <person name="Molina-Menor E."/>
            <person name="Vidal-Verdu A."/>
            <person name="Calonge A."/>
            <person name="Satari L."/>
            <person name="Pereto Magraner J."/>
            <person name="Porcar Miralles M."/>
        </authorList>
    </citation>
    <scope>NUCLEOTIDE SEQUENCE [LARGE SCALE GENOMIC DNA]</scope>
    <source>
        <strain evidence="4 5">T6</strain>
    </source>
</reference>
<evidence type="ECO:0000313" key="4">
    <source>
        <dbReference type="EMBL" id="MBL6454166.1"/>
    </source>
</evidence>
<keyword evidence="2" id="KW-0732">Signal</keyword>
<dbReference type="Gene3D" id="3.40.50.1820">
    <property type="entry name" value="alpha/beta hydrolase"/>
    <property type="match status" value="1"/>
</dbReference>
<organism evidence="4 5">
    <name type="scientific">Belnapia mucosa</name>
    <dbReference type="NCBI Taxonomy" id="2804532"/>
    <lineage>
        <taxon>Bacteria</taxon>
        <taxon>Pseudomonadati</taxon>
        <taxon>Pseudomonadota</taxon>
        <taxon>Alphaproteobacteria</taxon>
        <taxon>Acetobacterales</taxon>
        <taxon>Roseomonadaceae</taxon>
        <taxon>Belnapia</taxon>
    </lineage>
</organism>
<dbReference type="Pfam" id="PF07859">
    <property type="entry name" value="Abhydrolase_3"/>
    <property type="match status" value="1"/>
</dbReference>
<sequence>MRRQTPRTTSFIALAAALALAGCGAAKTATGTGTVAGASAGGGGPSAGGQATAARTDPDMAAVIQSLSGLGAKPVELLSTEQARSQPSFADAYRQVLRQQGATMPGAEIRTTNLTIPGPGGAIPARLYAPPGVRAGAPLIVYWHGGGWVIADLDTYDATPRALAARTGAVVLSAHYRQGPENRFPAAFDDAVAAYRWAVTNARRLGADPARVAVAGESAGGGLALATAVAARDARLPMPVHMALVYPVATTDTNTPSKRENGSAVPLSAAGVQWFVNHFTSSSADLADPRLDPVRRGALRGLPPTTIINAEVDPLRSEGEALAARLREAGVAVEQRTYPGVTHEFFGMAPVVADAVAAQSLMAERLREAFGAGRVATR</sequence>
<dbReference type="GO" id="GO:0016787">
    <property type="term" value="F:hydrolase activity"/>
    <property type="evidence" value="ECO:0007669"/>
    <property type="project" value="UniProtKB-KW"/>
</dbReference>
<protein>
    <submittedName>
        <fullName evidence="4">Alpha/beta hydrolase</fullName>
    </submittedName>
</protein>
<keyword evidence="5" id="KW-1185">Reference proteome</keyword>
<accession>A0ABS1UXI0</accession>
<dbReference type="InterPro" id="IPR013094">
    <property type="entry name" value="AB_hydrolase_3"/>
</dbReference>
<feature type="chain" id="PRO_5046266490" evidence="2">
    <location>
        <begin position="29"/>
        <end position="378"/>
    </location>
</feature>
<keyword evidence="1 4" id="KW-0378">Hydrolase</keyword>
<dbReference type="SUPFAM" id="SSF53474">
    <property type="entry name" value="alpha/beta-Hydrolases"/>
    <property type="match status" value="1"/>
</dbReference>
<dbReference type="InterPro" id="IPR029058">
    <property type="entry name" value="AB_hydrolase_fold"/>
</dbReference>
<dbReference type="PANTHER" id="PTHR48081:SF8">
    <property type="entry name" value="ALPHA_BETA HYDROLASE FOLD-3 DOMAIN-CONTAINING PROTEIN-RELATED"/>
    <property type="match status" value="1"/>
</dbReference>
<dbReference type="PANTHER" id="PTHR48081">
    <property type="entry name" value="AB HYDROLASE SUPERFAMILY PROTEIN C4A8.06C"/>
    <property type="match status" value="1"/>
</dbReference>
<proteinExistence type="predicted"/>
<dbReference type="PROSITE" id="PS51257">
    <property type="entry name" value="PROKAR_LIPOPROTEIN"/>
    <property type="match status" value="1"/>
</dbReference>
<dbReference type="InterPro" id="IPR050300">
    <property type="entry name" value="GDXG_lipolytic_enzyme"/>
</dbReference>
<evidence type="ECO:0000259" key="3">
    <source>
        <dbReference type="Pfam" id="PF07859"/>
    </source>
</evidence>
<feature type="signal peptide" evidence="2">
    <location>
        <begin position="1"/>
        <end position="28"/>
    </location>
</feature>
<evidence type="ECO:0000256" key="1">
    <source>
        <dbReference type="ARBA" id="ARBA00022801"/>
    </source>
</evidence>
<evidence type="ECO:0000256" key="2">
    <source>
        <dbReference type="SAM" id="SignalP"/>
    </source>
</evidence>
<feature type="domain" description="Alpha/beta hydrolase fold-3" evidence="3">
    <location>
        <begin position="140"/>
        <end position="346"/>
    </location>
</feature>
<dbReference type="RefSeq" id="WP_202823892.1">
    <property type="nucleotide sequence ID" value="NZ_JAEUXJ010000001.1"/>
</dbReference>
<evidence type="ECO:0000313" key="5">
    <source>
        <dbReference type="Proteomes" id="UP000606490"/>
    </source>
</evidence>
<dbReference type="Proteomes" id="UP000606490">
    <property type="component" value="Unassembled WGS sequence"/>
</dbReference>